<dbReference type="Pfam" id="PF00072">
    <property type="entry name" value="Response_reg"/>
    <property type="match status" value="1"/>
</dbReference>
<dbReference type="EMBL" id="FNNC01000002">
    <property type="protein sequence ID" value="SDW45889.1"/>
    <property type="molecule type" value="Genomic_DNA"/>
</dbReference>
<protein>
    <submittedName>
        <fullName evidence="4">Two-component system, response regulator, stage 0 sporulation protein F</fullName>
    </submittedName>
</protein>
<accession>A0A1H2TRH8</accession>
<name>A0A1H2TRH8_9BACI</name>
<dbReference type="Proteomes" id="UP000199488">
    <property type="component" value="Unassembled WGS sequence"/>
</dbReference>
<dbReference type="Gene3D" id="3.40.50.2300">
    <property type="match status" value="1"/>
</dbReference>
<dbReference type="SUPFAM" id="SSF52172">
    <property type="entry name" value="CheY-like"/>
    <property type="match status" value="1"/>
</dbReference>
<dbReference type="PROSITE" id="PS50110">
    <property type="entry name" value="RESPONSE_REGULATORY"/>
    <property type="match status" value="1"/>
</dbReference>
<dbReference type="InterPro" id="IPR011006">
    <property type="entry name" value="CheY-like_superfamily"/>
</dbReference>
<proteinExistence type="predicted"/>
<feature type="domain" description="Response regulatory" evidence="3">
    <location>
        <begin position="3"/>
        <end position="119"/>
    </location>
</feature>
<dbReference type="RefSeq" id="WP_091613207.1">
    <property type="nucleotide sequence ID" value="NZ_FNNC01000002.1"/>
</dbReference>
<evidence type="ECO:0000313" key="5">
    <source>
        <dbReference type="Proteomes" id="UP000199488"/>
    </source>
</evidence>
<keyword evidence="5" id="KW-1185">Reference proteome</keyword>
<dbReference type="GO" id="GO:0000160">
    <property type="term" value="P:phosphorelay signal transduction system"/>
    <property type="evidence" value="ECO:0007669"/>
    <property type="project" value="InterPro"/>
</dbReference>
<dbReference type="AlphaFoldDB" id="A0A1H2TRH8"/>
<dbReference type="STRING" id="1122204.SAMN05421781_1516"/>
<dbReference type="InterPro" id="IPR050595">
    <property type="entry name" value="Bact_response_regulator"/>
</dbReference>
<evidence type="ECO:0000313" key="4">
    <source>
        <dbReference type="EMBL" id="SDW45889.1"/>
    </source>
</evidence>
<evidence type="ECO:0000259" key="3">
    <source>
        <dbReference type="PROSITE" id="PS50110"/>
    </source>
</evidence>
<keyword evidence="1 2" id="KW-0597">Phosphoprotein</keyword>
<dbReference type="SMART" id="SM00448">
    <property type="entry name" value="REC"/>
    <property type="match status" value="1"/>
</dbReference>
<organism evidence="4 5">
    <name type="scientific">Marinococcus luteus</name>
    <dbReference type="NCBI Taxonomy" id="1122204"/>
    <lineage>
        <taxon>Bacteria</taxon>
        <taxon>Bacillati</taxon>
        <taxon>Bacillota</taxon>
        <taxon>Bacilli</taxon>
        <taxon>Bacillales</taxon>
        <taxon>Bacillaceae</taxon>
        <taxon>Marinococcus</taxon>
    </lineage>
</organism>
<dbReference type="OrthoDB" id="9808843at2"/>
<feature type="modified residue" description="4-aspartylphosphate" evidence="2">
    <location>
        <position position="52"/>
    </location>
</feature>
<gene>
    <name evidence="4" type="ORF">SAMN05421781_1516</name>
</gene>
<dbReference type="PANTHER" id="PTHR44591:SF3">
    <property type="entry name" value="RESPONSE REGULATORY DOMAIN-CONTAINING PROTEIN"/>
    <property type="match status" value="1"/>
</dbReference>
<sequence>MERVLIVDDQMGIRLLLKEVLEEEGYTVKEAHNGELALHMVEEWTPEIFIIDMKLPGIDGLTLLKELQSSSRLEGAYVIIMTAFGEKEQVEAARQNGADYYIAKPFDIENLKSVIGKVSQEG</sequence>
<evidence type="ECO:0000256" key="2">
    <source>
        <dbReference type="PROSITE-ProRule" id="PRU00169"/>
    </source>
</evidence>
<dbReference type="PANTHER" id="PTHR44591">
    <property type="entry name" value="STRESS RESPONSE REGULATOR PROTEIN 1"/>
    <property type="match status" value="1"/>
</dbReference>
<reference evidence="4 5" key="1">
    <citation type="submission" date="2016-10" db="EMBL/GenBank/DDBJ databases">
        <authorList>
            <person name="de Groot N.N."/>
        </authorList>
    </citation>
    <scope>NUCLEOTIDE SEQUENCE [LARGE SCALE GENOMIC DNA]</scope>
    <source>
        <strain evidence="4 5">DSM 23126</strain>
    </source>
</reference>
<evidence type="ECO:0000256" key="1">
    <source>
        <dbReference type="ARBA" id="ARBA00022553"/>
    </source>
</evidence>
<dbReference type="InterPro" id="IPR001789">
    <property type="entry name" value="Sig_transdc_resp-reg_receiver"/>
</dbReference>